<dbReference type="InterPro" id="IPR006626">
    <property type="entry name" value="PbH1"/>
</dbReference>
<proteinExistence type="inferred from homology"/>
<dbReference type="InterPro" id="IPR051801">
    <property type="entry name" value="GH28_Enzymes"/>
</dbReference>
<reference evidence="4" key="1">
    <citation type="submission" date="2019-03" db="EMBL/GenBank/DDBJ databases">
        <title>Single cell metagenomics reveals metabolic interactions within the superorganism composed of flagellate Streblomastix strix and complex community of Bacteroidetes bacteria on its surface.</title>
        <authorList>
            <person name="Treitli S.C."/>
            <person name="Kolisko M."/>
            <person name="Husnik F."/>
            <person name="Keeling P."/>
            <person name="Hampl V."/>
        </authorList>
    </citation>
    <scope>NUCLEOTIDE SEQUENCE</scope>
    <source>
        <strain evidence="4">STM</strain>
    </source>
</reference>
<dbReference type="SMART" id="SM00710">
    <property type="entry name" value="PbH1"/>
    <property type="match status" value="3"/>
</dbReference>
<dbReference type="EC" id="3.2.1.82" evidence="4"/>
<dbReference type="GO" id="GO:0005975">
    <property type="term" value="P:carbohydrate metabolic process"/>
    <property type="evidence" value="ECO:0007669"/>
    <property type="project" value="InterPro"/>
</dbReference>
<protein>
    <submittedName>
        <fullName evidence="4">Exo-poly-alpha-D-galacturonosidase</fullName>
        <ecNumber evidence="4">3.2.1.82</ecNumber>
    </submittedName>
</protein>
<evidence type="ECO:0000313" key="4">
    <source>
        <dbReference type="EMBL" id="KAA6348381.1"/>
    </source>
</evidence>
<organism evidence="4">
    <name type="scientific">termite gut metagenome</name>
    <dbReference type="NCBI Taxonomy" id="433724"/>
    <lineage>
        <taxon>unclassified sequences</taxon>
        <taxon>metagenomes</taxon>
        <taxon>organismal metagenomes</taxon>
    </lineage>
</organism>
<gene>
    <name evidence="4" type="ORF">EZS27_004199</name>
</gene>
<dbReference type="AlphaFoldDB" id="A0A5J4SSJ8"/>
<dbReference type="InterPro" id="IPR012334">
    <property type="entry name" value="Pectin_lyas_fold"/>
</dbReference>
<dbReference type="GO" id="GO:0004650">
    <property type="term" value="F:polygalacturonase activity"/>
    <property type="evidence" value="ECO:0007669"/>
    <property type="project" value="InterPro"/>
</dbReference>
<dbReference type="Gene3D" id="2.160.20.10">
    <property type="entry name" value="Single-stranded right-handed beta-helix, Pectin lyase-like"/>
    <property type="match status" value="1"/>
</dbReference>
<dbReference type="EMBL" id="SNRY01000070">
    <property type="protein sequence ID" value="KAA6348381.1"/>
    <property type="molecule type" value="Genomic_DNA"/>
</dbReference>
<dbReference type="Pfam" id="PF00295">
    <property type="entry name" value="Glyco_hydro_28"/>
    <property type="match status" value="1"/>
</dbReference>
<accession>A0A5J4SSJ8</accession>
<dbReference type="PANTHER" id="PTHR31339:SF9">
    <property type="entry name" value="PLASMIN AND FIBRONECTIN-BINDING PROTEIN A"/>
    <property type="match status" value="1"/>
</dbReference>
<name>A0A5J4SSJ8_9ZZZZ</name>
<dbReference type="SUPFAM" id="SSF51126">
    <property type="entry name" value="Pectin lyase-like"/>
    <property type="match status" value="1"/>
</dbReference>
<evidence type="ECO:0000256" key="3">
    <source>
        <dbReference type="ARBA" id="ARBA00023295"/>
    </source>
</evidence>
<comment type="caution">
    <text evidence="4">The sequence shown here is derived from an EMBL/GenBank/DDBJ whole genome shotgun (WGS) entry which is preliminary data.</text>
</comment>
<keyword evidence="3 4" id="KW-0326">Glycosidase</keyword>
<keyword evidence="2 4" id="KW-0378">Hydrolase</keyword>
<dbReference type="InterPro" id="IPR000743">
    <property type="entry name" value="Glyco_hydro_28"/>
</dbReference>
<dbReference type="GO" id="GO:0033917">
    <property type="term" value="F:exo-poly-alpha-galacturonosidase activity"/>
    <property type="evidence" value="ECO:0007669"/>
    <property type="project" value="UniProtKB-EC"/>
</dbReference>
<evidence type="ECO:0000256" key="2">
    <source>
        <dbReference type="ARBA" id="ARBA00022801"/>
    </source>
</evidence>
<dbReference type="PANTHER" id="PTHR31339">
    <property type="entry name" value="PECTIN LYASE-RELATED"/>
    <property type="match status" value="1"/>
</dbReference>
<dbReference type="InterPro" id="IPR011050">
    <property type="entry name" value="Pectin_lyase_fold/virulence"/>
</dbReference>
<comment type="similarity">
    <text evidence="1">Belongs to the glycosyl hydrolase 28 family.</text>
</comment>
<evidence type="ECO:0000256" key="1">
    <source>
        <dbReference type="ARBA" id="ARBA00008834"/>
    </source>
</evidence>
<sequence length="508" mass="56367">MMKRKGLLALVLCAISTYLFPITYNIIDFGASSDGVTMNTQAIQKAIDKCAENRDGKVIVPAGVFITGTIYLKNNVELYLEENAIIKGSPYFKDYPDNHVKYVNSFSYPNGKLFENKALIFGEGVSNVTIAGKGTIDGSGDSAEFQLGNDSNAGSRRRPSVILLIDSKNIKVYDLHLRNSAYWMQNYLGCDGLHLKGLKIYNHTNYNQDAMDIDAKNVLVENCVIDSDDDGVCLKSHDASRPVENVTVRNCTISTNCNAVKFGTKSDGGFGNVYISNCIIKKATEDNIRQWQKALKFIELPVTVISGFALESVDGGFINNVHVSDILMFDVQTPVFIVQGRRNVSQSGNKSFYASDKTKFDASLLPGKVAHISFINIMAKSHSKMSSSVTAYPGYYIEDISFENITFNTMGWGTEDEANTPLKENPHAYPENRMYGHVYPASGLYLRRVKNVSLNNVDLYVRNTDYRPAVILDDVRNATIKSLKGTPPSGNKPFIEYINTDKNDVHLK</sequence>